<reference evidence="1" key="1">
    <citation type="submission" date="2022-05" db="EMBL/GenBank/DDBJ databases">
        <authorList>
            <person name="Cao W."/>
            <person name="Jia N."/>
            <person name="Lam T.T.-Y."/>
            <person name="Ni X."/>
            <person name="Liu J."/>
        </authorList>
    </citation>
    <scope>NUCLEOTIDE SEQUENCE</scope>
    <source>
        <strain evidence="1">TIGMIC 1</strain>
    </source>
</reference>
<dbReference type="Pfam" id="PF05919">
    <property type="entry name" value="Mitovir_RNA_pol"/>
    <property type="match status" value="1"/>
</dbReference>
<proteinExistence type="predicted"/>
<organism evidence="1">
    <name type="scientific">Yanbian Narna tick virus 1</name>
    <dbReference type="NCBI Taxonomy" id="2972247"/>
    <lineage>
        <taxon>Viruses</taxon>
        <taxon>Riboviria</taxon>
        <taxon>Orthornavirae</taxon>
        <taxon>Lenarviricota</taxon>
        <taxon>Amabiliviricetes</taxon>
        <taxon>Wolframvirales</taxon>
        <taxon>Narnaviridae</taxon>
    </lineage>
</organism>
<dbReference type="InterPro" id="IPR008686">
    <property type="entry name" value="RNA_pol_mitovir"/>
</dbReference>
<sequence>MTENSTVNSMCKSAQAMGMSKKKWYQIEDNISNILESSGPQFMINYLKDLKEYHEARLIGNEPPDLHWHSKNAKGEPDGWQRHLSFRKPKTSIQVIGAMVTSIKHDTLQSSQLDKWIGAVRMDPPEQPTTQSTNFFVRSKKKDTDYVSRIGSLEDEIFADLDYMPKYKAKKFTKNPTRARDEDLAKLIASQSLFSPEDITGTSIPMFETSLRISSKKDKKSKVRVKSLEQTLQAYVASINSAPAFAGQMEIDRIKLVQEHFPHIRIKDLDERLELAEKVKANGQNLVIESWSDEPDPLLTPRFAMNQRVGHIAFLQQAGGKLRAIANPNRYLQHLMRPLQEHMSEVNHHPCVSVLDQDEGIRWAQSKLQKGDHLSSFDLSSATDTLQAAEFLENSAAGDITENELINFNFASKAYWFSPDLDSDVNWSVGQPLGLAPSFSTLTLMNLTAGIRACELNEIPRSEYRNYFRVVGDDFVCDSRIAPEYTEVISDMGGIVNLEKTLQSDKYAEFCSQMITPQGSWPLKPKIRGTYDSLIVDSEKGSFENVDRSVRRPSRYRKTAEFLSSYSSSDLKNLPSIVSSDQRSFVERLAASYTLGVASQVEATSEIELREIAVGPATRYSIEAIDPIPENDILRHMTEGVSPVDEILSNPSVRMKVDQTVQAYNYKVDRYEPVVSLMDSSSSIAATFEEIARNTVLSDDNSMALVSIQEDDTGSSLSVLLDLSKREIIVEGDTDDISDTFSVDLRETYAHVSSNPSSFEKEFNDVYRAIQSYYDRSYEP</sequence>
<name>A0A9E7V1Y7_9VIRU</name>
<keyword evidence="1" id="KW-0808">Transferase</keyword>
<dbReference type="GO" id="GO:0003968">
    <property type="term" value="F:RNA-directed RNA polymerase activity"/>
    <property type="evidence" value="ECO:0007669"/>
    <property type="project" value="UniProtKB-KW"/>
</dbReference>
<protein>
    <submittedName>
        <fullName evidence="1">RNA-dependent RNA polymerase</fullName>
    </submittedName>
</protein>
<evidence type="ECO:0000313" key="1">
    <source>
        <dbReference type="EMBL" id="UYL95396.1"/>
    </source>
</evidence>
<dbReference type="EMBL" id="ON746445">
    <property type="protein sequence ID" value="UYL95396.1"/>
    <property type="molecule type" value="Genomic_RNA"/>
</dbReference>
<keyword evidence="1" id="KW-0696">RNA-directed RNA polymerase</keyword>
<keyword evidence="1" id="KW-0548">Nucleotidyltransferase</keyword>
<accession>A0A9E7V1Y7</accession>